<sequence>MHATFLQKVILCAIAGFFAACLLQWGKVFVTGADDALNAGYRNTVPGDPLKPK</sequence>
<proteinExistence type="predicted"/>
<protein>
    <submittedName>
        <fullName evidence="1">Uncharacterized protein</fullName>
    </submittedName>
</protein>
<reference evidence="1" key="1">
    <citation type="submission" date="2020-02" db="EMBL/GenBank/DDBJ databases">
        <authorList>
            <person name="Meier V. D."/>
        </authorList>
    </citation>
    <scope>NUCLEOTIDE SEQUENCE</scope>
    <source>
        <strain evidence="1">AVDCRST_MAG42</strain>
    </source>
</reference>
<dbReference type="EMBL" id="CADCTA010000066">
    <property type="protein sequence ID" value="CAA9241521.1"/>
    <property type="molecule type" value="Genomic_DNA"/>
</dbReference>
<accession>A0A6J4I4T1</accession>
<organism evidence="1">
    <name type="scientific">uncultured Chthoniobacterales bacterium</name>
    <dbReference type="NCBI Taxonomy" id="1836801"/>
    <lineage>
        <taxon>Bacteria</taxon>
        <taxon>Pseudomonadati</taxon>
        <taxon>Verrucomicrobiota</taxon>
        <taxon>Spartobacteria</taxon>
        <taxon>Chthoniobacterales</taxon>
        <taxon>environmental samples</taxon>
    </lineage>
</organism>
<dbReference type="AlphaFoldDB" id="A0A6J4I4T1"/>
<name>A0A6J4I4T1_9BACT</name>
<gene>
    <name evidence="1" type="ORF">AVDCRST_MAG42-1729</name>
</gene>
<evidence type="ECO:0000313" key="1">
    <source>
        <dbReference type="EMBL" id="CAA9241521.1"/>
    </source>
</evidence>